<sequence>MGEKLFSSVILVSIALVMVGCADNFQNKPVSVPKKYELVVKSAKVFFDSRAGVYSLVVDTWSSEKLFVSNVENVAVSIQDPPVDEVLIIVFEKDRLMNKTFSRAKVIVTYEVRDQWEEVLAKRRPKKVVVPSVEK</sequence>
<dbReference type="PROSITE" id="PS51257">
    <property type="entry name" value="PROKAR_LIPOPROTEIN"/>
    <property type="match status" value="1"/>
</dbReference>
<dbReference type="AlphaFoldDB" id="A0A1G1ZGA7"/>
<dbReference type="Proteomes" id="UP000177960">
    <property type="component" value="Unassembled WGS sequence"/>
</dbReference>
<comment type="caution">
    <text evidence="1">The sequence shown here is derived from an EMBL/GenBank/DDBJ whole genome shotgun (WGS) entry which is preliminary data.</text>
</comment>
<organism evidence="1 2">
    <name type="scientific">Candidatus Harrisonbacteria bacterium RIFCSPHIGHO2_02_FULL_42_16</name>
    <dbReference type="NCBI Taxonomy" id="1798404"/>
    <lineage>
        <taxon>Bacteria</taxon>
        <taxon>Candidatus Harrisoniibacteriota</taxon>
    </lineage>
</organism>
<gene>
    <name evidence="1" type="ORF">A3B92_03025</name>
</gene>
<protein>
    <submittedName>
        <fullName evidence="1">Uncharacterized protein</fullName>
    </submittedName>
</protein>
<accession>A0A1G1ZGA7</accession>
<dbReference type="EMBL" id="MHJG01000020">
    <property type="protein sequence ID" value="OGY63603.1"/>
    <property type="molecule type" value="Genomic_DNA"/>
</dbReference>
<reference evidence="1 2" key="1">
    <citation type="journal article" date="2016" name="Nat. Commun.">
        <title>Thousands of microbial genomes shed light on interconnected biogeochemical processes in an aquifer system.</title>
        <authorList>
            <person name="Anantharaman K."/>
            <person name="Brown C.T."/>
            <person name="Hug L.A."/>
            <person name="Sharon I."/>
            <person name="Castelle C.J."/>
            <person name="Probst A.J."/>
            <person name="Thomas B.C."/>
            <person name="Singh A."/>
            <person name="Wilkins M.J."/>
            <person name="Karaoz U."/>
            <person name="Brodie E.L."/>
            <person name="Williams K.H."/>
            <person name="Hubbard S.S."/>
            <person name="Banfield J.F."/>
        </authorList>
    </citation>
    <scope>NUCLEOTIDE SEQUENCE [LARGE SCALE GENOMIC DNA]</scope>
</reference>
<name>A0A1G1ZGA7_9BACT</name>
<dbReference type="STRING" id="1798404.A3B92_03025"/>
<evidence type="ECO:0000313" key="2">
    <source>
        <dbReference type="Proteomes" id="UP000177960"/>
    </source>
</evidence>
<proteinExistence type="predicted"/>
<evidence type="ECO:0000313" key="1">
    <source>
        <dbReference type="EMBL" id="OGY63603.1"/>
    </source>
</evidence>